<dbReference type="InterPro" id="IPR036236">
    <property type="entry name" value="Znf_C2H2_sf"/>
</dbReference>
<dbReference type="PANTHER" id="PTHR24394">
    <property type="entry name" value="ZINC FINGER PROTEIN"/>
    <property type="match status" value="1"/>
</dbReference>
<feature type="domain" description="C2H2-type" evidence="14">
    <location>
        <begin position="642"/>
        <end position="672"/>
    </location>
</feature>
<dbReference type="SMART" id="SM00355">
    <property type="entry name" value="ZnF_C2H2"/>
    <property type="match status" value="8"/>
</dbReference>
<feature type="domain" description="C2H2-type" evidence="14">
    <location>
        <begin position="586"/>
        <end position="613"/>
    </location>
</feature>
<dbReference type="FunFam" id="3.30.160.60:FF:000912">
    <property type="entry name" value="Zinc finger protein 660"/>
    <property type="match status" value="1"/>
</dbReference>
<dbReference type="GO" id="GO:0008270">
    <property type="term" value="F:zinc ion binding"/>
    <property type="evidence" value="ECO:0007669"/>
    <property type="project" value="UniProtKB-KW"/>
</dbReference>
<accession>A0AAW0MGK4</accession>
<dbReference type="AlphaFoldDB" id="A0AAW0MGK4"/>
<organism evidence="15 16">
    <name type="scientific">Mugilogobius chulae</name>
    <name type="common">yellowstripe goby</name>
    <dbReference type="NCBI Taxonomy" id="88201"/>
    <lineage>
        <taxon>Eukaryota</taxon>
        <taxon>Metazoa</taxon>
        <taxon>Chordata</taxon>
        <taxon>Craniata</taxon>
        <taxon>Vertebrata</taxon>
        <taxon>Euteleostomi</taxon>
        <taxon>Actinopterygii</taxon>
        <taxon>Neopterygii</taxon>
        <taxon>Teleostei</taxon>
        <taxon>Neoteleostei</taxon>
        <taxon>Acanthomorphata</taxon>
        <taxon>Gobiaria</taxon>
        <taxon>Gobiiformes</taxon>
        <taxon>Gobioidei</taxon>
        <taxon>Gobiidae</taxon>
        <taxon>Gobionellinae</taxon>
        <taxon>Mugilogobius</taxon>
    </lineage>
</organism>
<comment type="caution">
    <text evidence="15">The sequence shown here is derived from an EMBL/GenBank/DDBJ whole genome shotgun (WGS) entry which is preliminary data.</text>
</comment>
<keyword evidence="4" id="KW-0677">Repeat</keyword>
<keyword evidence="8" id="KW-0238">DNA-binding</keyword>
<feature type="compositionally biased region" description="Acidic residues" evidence="12">
    <location>
        <begin position="346"/>
        <end position="356"/>
    </location>
</feature>
<evidence type="ECO:0000256" key="2">
    <source>
        <dbReference type="ARBA" id="ARBA00004123"/>
    </source>
</evidence>
<gene>
    <name evidence="15" type="ORF">WMY93_031186</name>
</gene>
<evidence type="ECO:0000256" key="11">
    <source>
        <dbReference type="PROSITE-ProRule" id="PRU00042"/>
    </source>
</evidence>
<dbReference type="GO" id="GO:0045596">
    <property type="term" value="P:negative regulation of cell differentiation"/>
    <property type="evidence" value="ECO:0007669"/>
    <property type="project" value="UniProtKB-ARBA"/>
</dbReference>
<feature type="region of interest" description="Disordered" evidence="12">
    <location>
        <begin position="1"/>
        <end position="68"/>
    </location>
</feature>
<dbReference type="SUPFAM" id="SSF54695">
    <property type="entry name" value="POZ domain"/>
    <property type="match status" value="1"/>
</dbReference>
<feature type="compositionally biased region" description="Acidic residues" evidence="12">
    <location>
        <begin position="306"/>
        <end position="318"/>
    </location>
</feature>
<feature type="domain" description="C2H2-type" evidence="14">
    <location>
        <begin position="674"/>
        <end position="702"/>
    </location>
</feature>
<dbReference type="GO" id="GO:1990837">
    <property type="term" value="F:sequence-specific double-stranded DNA binding"/>
    <property type="evidence" value="ECO:0007669"/>
    <property type="project" value="UniProtKB-ARBA"/>
</dbReference>
<evidence type="ECO:0000256" key="8">
    <source>
        <dbReference type="ARBA" id="ARBA00023125"/>
    </source>
</evidence>
<evidence type="ECO:0000256" key="10">
    <source>
        <dbReference type="ARBA" id="ARBA00023242"/>
    </source>
</evidence>
<feature type="region of interest" description="Disordered" evidence="12">
    <location>
        <begin position="734"/>
        <end position="753"/>
    </location>
</feature>
<keyword evidence="10" id="KW-0539">Nucleus</keyword>
<dbReference type="EMBL" id="JBBPFD010000577">
    <property type="protein sequence ID" value="KAK7878189.1"/>
    <property type="molecule type" value="Genomic_DNA"/>
</dbReference>
<dbReference type="FunFam" id="3.30.160.60:FF:000016">
    <property type="entry name" value="zinc finger protein 37 homolog"/>
    <property type="match status" value="1"/>
</dbReference>
<feature type="compositionally biased region" description="Polar residues" evidence="12">
    <location>
        <begin position="45"/>
        <end position="54"/>
    </location>
</feature>
<keyword evidence="9" id="KW-0804">Transcription</keyword>
<dbReference type="InterPro" id="IPR000210">
    <property type="entry name" value="BTB/POZ_dom"/>
</dbReference>
<proteinExistence type="predicted"/>
<dbReference type="Gene3D" id="3.30.160.60">
    <property type="entry name" value="Classic Zinc Finger"/>
    <property type="match status" value="7"/>
</dbReference>
<evidence type="ECO:0000256" key="1">
    <source>
        <dbReference type="ARBA" id="ARBA00003767"/>
    </source>
</evidence>
<sequence length="883" mass="97868">MIPAHVEKQVPQAAQNQEKSQTETTRTGSTRTGAGRGRTYLQMKEATSTAVWTDSSSSSSEGSGAMSNTCHEPHLHFRIKRVIFTFLAWSFEPLLRFDQQQNSRDLTNSRGNGWRSRILEEQARSEIKDQLNKRDHILTAMAQVASHGKLLLQRLHQQREMDLLCDITIKVKDAEFRAHRNILACFSKYFNSLATKGQDVASLDPEKVSRYALEKLLEFVYTGQMNLSSTRHGAVRRAAVFLGMPDAIKNFPDDPESTEPAEVSQSESDKEADAPPPMSPNEPASEDMPNSPLSISISSVTGNWTMDEEGAEPEEGDEDLGRLMDGDVEYTPGKKRARKPKTFFGCEDDEPGDAGEESAAVSGKGRGRGRGRPPLVKSEEAEDPDKELQDLWDTSADWSPSQDDFDEVPAKKFKYTGKRGRGRRGRGRGRGRGRPARKFDVLLEEDGEEFGELGEDGREYGEQDPSEANEQSLSCTECSKVFKDQSSLRRHEKIHKGLKPFACIFCSKTFRQATQLKTHLRIHTGEKPFACSSCDKCFAQKCQLVAHRRMHHGEEKPYTCERCGFKFATSSNYKIHIRLHTGEKPYVCDICGQAFAQSSTLTYHKRRHTGEKPYQCDLCGMSFSVSSSLIAHARKHTGETPYKCAQPQCESKFVTSSELKKHMRRLHPDGNNGVQCLLCGNRFASVKNMIKHQEKAHADEVRQHKERARAVVMLASSHPVAFVQSKLSQDQKSLVFSEPPNPEPATPGPKTEMDGMETDAGTHIAMVTADDTAATTTAAHITMVADTTAAGLTMDAATVTMDTSTAAALLQNFKAEPTHPPVSGQEGAEQVSFEASAEQTITSDTLHALVEQLRPTSPPSNLEQIVIIQTVDNAEQAQTPRTT</sequence>
<feature type="region of interest" description="Disordered" evidence="12">
    <location>
        <begin position="449"/>
        <end position="471"/>
    </location>
</feature>
<dbReference type="Gene3D" id="3.30.710.10">
    <property type="entry name" value="Potassium Channel Kv1.1, Chain A"/>
    <property type="match status" value="1"/>
</dbReference>
<protein>
    <recommendedName>
        <fullName evidence="17">Myoneurin</fullName>
    </recommendedName>
</protein>
<feature type="domain" description="C2H2-type" evidence="14">
    <location>
        <begin position="529"/>
        <end position="557"/>
    </location>
</feature>
<dbReference type="Proteomes" id="UP001460270">
    <property type="component" value="Unassembled WGS sequence"/>
</dbReference>
<dbReference type="SMART" id="SM00225">
    <property type="entry name" value="BTB"/>
    <property type="match status" value="1"/>
</dbReference>
<dbReference type="SUPFAM" id="SSF57667">
    <property type="entry name" value="beta-beta-alpha zinc fingers"/>
    <property type="match status" value="4"/>
</dbReference>
<dbReference type="InterPro" id="IPR011333">
    <property type="entry name" value="SKP1/BTB/POZ_sf"/>
</dbReference>
<comment type="function">
    <text evidence="1">May be involved in transcriptional regulation.</text>
</comment>
<feature type="region of interest" description="Disordered" evidence="12">
    <location>
        <begin position="417"/>
        <end position="436"/>
    </location>
</feature>
<dbReference type="PROSITE" id="PS50157">
    <property type="entry name" value="ZINC_FINGER_C2H2_2"/>
    <property type="match status" value="8"/>
</dbReference>
<feature type="domain" description="C2H2-type" evidence="14">
    <location>
        <begin position="558"/>
        <end position="585"/>
    </location>
</feature>
<keyword evidence="7" id="KW-0805">Transcription regulation</keyword>
<evidence type="ECO:0000256" key="12">
    <source>
        <dbReference type="SAM" id="MobiDB-lite"/>
    </source>
</evidence>
<evidence type="ECO:0000256" key="3">
    <source>
        <dbReference type="ARBA" id="ARBA00022723"/>
    </source>
</evidence>
<dbReference type="FunFam" id="3.30.160.60:FF:000597">
    <property type="entry name" value="zinc finger protein 236 isoform X3"/>
    <property type="match status" value="1"/>
</dbReference>
<feature type="compositionally biased region" description="Low complexity" evidence="12">
    <location>
        <begin position="55"/>
        <end position="64"/>
    </location>
</feature>
<feature type="domain" description="C2H2-type" evidence="14">
    <location>
        <begin position="501"/>
        <end position="528"/>
    </location>
</feature>
<feature type="domain" description="BTB" evidence="13">
    <location>
        <begin position="165"/>
        <end position="229"/>
    </location>
</feature>
<keyword evidence="6" id="KW-0862">Zinc</keyword>
<evidence type="ECO:0000256" key="6">
    <source>
        <dbReference type="ARBA" id="ARBA00022833"/>
    </source>
</evidence>
<feature type="region of interest" description="Disordered" evidence="12">
    <location>
        <begin position="249"/>
        <end position="411"/>
    </location>
</feature>
<keyword evidence="16" id="KW-1185">Reference proteome</keyword>
<evidence type="ECO:0000256" key="7">
    <source>
        <dbReference type="ARBA" id="ARBA00023015"/>
    </source>
</evidence>
<dbReference type="FunFam" id="3.30.160.60:FF:000446">
    <property type="entry name" value="Zinc finger protein"/>
    <property type="match status" value="1"/>
</dbReference>
<dbReference type="FunFam" id="3.30.160.60:FF:000363">
    <property type="entry name" value="Zinc finger protein 239"/>
    <property type="match status" value="1"/>
</dbReference>
<feature type="domain" description="C2H2-type" evidence="14">
    <location>
        <begin position="614"/>
        <end position="641"/>
    </location>
</feature>
<evidence type="ECO:0000256" key="9">
    <source>
        <dbReference type="ARBA" id="ARBA00023163"/>
    </source>
</evidence>
<dbReference type="PROSITE" id="PS50097">
    <property type="entry name" value="BTB"/>
    <property type="match status" value="1"/>
</dbReference>
<feature type="compositionally biased region" description="Polar residues" evidence="12">
    <location>
        <begin position="291"/>
        <end position="304"/>
    </location>
</feature>
<dbReference type="PANTHER" id="PTHR24394:SF29">
    <property type="entry name" value="MYONEURIN"/>
    <property type="match status" value="1"/>
</dbReference>
<dbReference type="GO" id="GO:0000981">
    <property type="term" value="F:DNA-binding transcription factor activity, RNA polymerase II-specific"/>
    <property type="evidence" value="ECO:0007669"/>
    <property type="project" value="TreeGrafter"/>
</dbReference>
<evidence type="ECO:0000313" key="15">
    <source>
        <dbReference type="EMBL" id="KAK7878189.1"/>
    </source>
</evidence>
<evidence type="ECO:0000259" key="13">
    <source>
        <dbReference type="PROSITE" id="PS50097"/>
    </source>
</evidence>
<evidence type="ECO:0008006" key="17">
    <source>
        <dbReference type="Google" id="ProtNLM"/>
    </source>
</evidence>
<feature type="domain" description="C2H2-type" evidence="14">
    <location>
        <begin position="473"/>
        <end position="500"/>
    </location>
</feature>
<reference evidence="16" key="1">
    <citation type="submission" date="2024-04" db="EMBL/GenBank/DDBJ databases">
        <title>Salinicola lusitanus LLJ914,a marine bacterium isolated from the Okinawa Trough.</title>
        <authorList>
            <person name="Li J."/>
        </authorList>
    </citation>
    <scope>NUCLEOTIDE SEQUENCE [LARGE SCALE GENOMIC DNA]</scope>
</reference>
<dbReference type="InterPro" id="IPR013087">
    <property type="entry name" value="Znf_C2H2_type"/>
</dbReference>
<keyword evidence="3" id="KW-0479">Metal-binding</keyword>
<evidence type="ECO:0000259" key="14">
    <source>
        <dbReference type="PROSITE" id="PS50157"/>
    </source>
</evidence>
<dbReference type="Pfam" id="PF00651">
    <property type="entry name" value="BTB"/>
    <property type="match status" value="1"/>
</dbReference>
<keyword evidence="5 11" id="KW-0863">Zinc-finger</keyword>
<comment type="subcellular location">
    <subcellularLocation>
        <location evidence="2">Nucleus</location>
    </subcellularLocation>
</comment>
<evidence type="ECO:0000256" key="5">
    <source>
        <dbReference type="ARBA" id="ARBA00022771"/>
    </source>
</evidence>
<dbReference type="Pfam" id="PF00096">
    <property type="entry name" value="zf-C2H2"/>
    <property type="match status" value="7"/>
</dbReference>
<dbReference type="PROSITE" id="PS00028">
    <property type="entry name" value="ZINC_FINGER_C2H2_1"/>
    <property type="match status" value="8"/>
</dbReference>
<dbReference type="GO" id="GO:0005634">
    <property type="term" value="C:nucleus"/>
    <property type="evidence" value="ECO:0007669"/>
    <property type="project" value="UniProtKB-SubCell"/>
</dbReference>
<dbReference type="FunFam" id="3.30.160.60:FF:001498">
    <property type="entry name" value="Zinc finger protein 404"/>
    <property type="match status" value="1"/>
</dbReference>
<evidence type="ECO:0000313" key="16">
    <source>
        <dbReference type="Proteomes" id="UP001460270"/>
    </source>
</evidence>
<feature type="compositionally biased region" description="Low complexity" evidence="12">
    <location>
        <begin position="22"/>
        <end position="39"/>
    </location>
</feature>
<name>A0AAW0MGK4_9GOBI</name>
<evidence type="ECO:0000256" key="4">
    <source>
        <dbReference type="ARBA" id="ARBA00022737"/>
    </source>
</evidence>